<proteinExistence type="inferred from homology"/>
<evidence type="ECO:0000256" key="1">
    <source>
        <dbReference type="ARBA" id="ARBA00001971"/>
    </source>
</evidence>
<dbReference type="InterPro" id="IPR050121">
    <property type="entry name" value="Cytochrome_P450_monoxygenase"/>
</dbReference>
<evidence type="ECO:0000256" key="3">
    <source>
        <dbReference type="ARBA" id="ARBA00010617"/>
    </source>
</evidence>
<evidence type="ECO:0000256" key="12">
    <source>
        <dbReference type="PIRSR" id="PIRSR602401-1"/>
    </source>
</evidence>
<dbReference type="GeneID" id="55968081"/>
<dbReference type="InterPro" id="IPR036396">
    <property type="entry name" value="Cyt_P450_sf"/>
</dbReference>
<protein>
    <recommendedName>
        <fullName evidence="10">Cytochrome P450 monooxygenase ABA1</fullName>
    </recommendedName>
    <alternativeName>
        <fullName evidence="11">Abscisic acid biosynthesis protein 1</fullName>
    </alternativeName>
    <alternativeName>
        <fullName evidence="9">Cytochrome P450 monooxygenase aba1</fullName>
    </alternativeName>
</protein>
<keyword evidence="7" id="KW-0843">Virulence</keyword>
<comment type="pathway">
    <text evidence="2">Hormone biosynthesis.</text>
</comment>
<evidence type="ECO:0000256" key="11">
    <source>
        <dbReference type="ARBA" id="ARBA00079990"/>
    </source>
</evidence>
<sequence>MSMDSHVDKTDPGGVSELGSDGSWVWRQLLASGTPTNLVAAIVSFVLIFFVTDTLRSWYRLSHVPGPFWAGFSKYWMVRQSFKGSQPYAIYEANQKYGSLVRIGPNELATDDPQVLRKMMAIRSTYTRGPWYNALRFEAGKDNLFSMRDEDAHTKLRNKMAAGYSGKENESMERTVDQHISRLVDLIETKYLSGPHNYRPVDFAQKIQYFTLDVISDLAFGEPFGYVEQDQDIYDFIKITRDFFPVALIMANIPAIVSLLHSRLLRGFLPKESDRIGFGAFIGVANRKVAERFGPNAVPQPDMLGSFIRHGLDQKEASRESLLNVVAGSDTSATTIRVMMLSLLSNPSAYYKLQREIDDGIKAGIISSPITDAEGRKLPYLQAAIKEGLRMKAPAAGPLFKVVPPEGDVIDGKFIPGGTQIGTSPFGVYHSKKVFGEDADIFLPERWLDADEQQFATMSSVLDLVFSVGKYQCLGKPVAFMELNKIFVELMRRFDFSITRPELPMRIANAGIWIIEDFPVRISRREFAY</sequence>
<dbReference type="GO" id="GO:0016705">
    <property type="term" value="F:oxidoreductase activity, acting on paired donors, with incorporation or reduction of molecular oxygen"/>
    <property type="evidence" value="ECO:0007669"/>
    <property type="project" value="InterPro"/>
</dbReference>
<dbReference type="GO" id="GO:0004497">
    <property type="term" value="F:monooxygenase activity"/>
    <property type="evidence" value="ECO:0007669"/>
    <property type="project" value="UniProtKB-KW"/>
</dbReference>
<dbReference type="CDD" id="cd11060">
    <property type="entry name" value="CYP57A1-like"/>
    <property type="match status" value="1"/>
</dbReference>
<evidence type="ECO:0000256" key="4">
    <source>
        <dbReference type="ARBA" id="ARBA00022617"/>
    </source>
</evidence>
<feature type="transmembrane region" description="Helical" evidence="13">
    <location>
        <begin position="29"/>
        <end position="51"/>
    </location>
</feature>
<evidence type="ECO:0000256" key="10">
    <source>
        <dbReference type="ARBA" id="ARBA00068222"/>
    </source>
</evidence>
<name>A0A9P5D4F5_9HYPO</name>
<keyword evidence="6 12" id="KW-0408">Iron</keyword>
<keyword evidence="13" id="KW-0812">Transmembrane</keyword>
<comment type="similarity">
    <text evidence="3">Belongs to the cytochrome P450 family.</text>
</comment>
<dbReference type="SUPFAM" id="SSF48264">
    <property type="entry name" value="Cytochrome P450"/>
    <property type="match status" value="1"/>
</dbReference>
<dbReference type="Proteomes" id="UP000749293">
    <property type="component" value="Unassembled WGS sequence"/>
</dbReference>
<comment type="caution">
    <text evidence="14">The sequence shown here is derived from an EMBL/GenBank/DDBJ whole genome shotgun (WGS) entry which is preliminary data.</text>
</comment>
<accession>A0A9P5D4F5</accession>
<dbReference type="RefSeq" id="XP_035320096.1">
    <property type="nucleotide sequence ID" value="XM_035463832.1"/>
</dbReference>
<keyword evidence="15" id="KW-1185">Reference proteome</keyword>
<keyword evidence="8" id="KW-0503">Monooxygenase</keyword>
<evidence type="ECO:0000313" key="14">
    <source>
        <dbReference type="EMBL" id="KAF4121444.1"/>
    </source>
</evidence>
<evidence type="ECO:0000256" key="13">
    <source>
        <dbReference type="SAM" id="Phobius"/>
    </source>
</evidence>
<dbReference type="GO" id="GO:0005506">
    <property type="term" value="F:iron ion binding"/>
    <property type="evidence" value="ECO:0007669"/>
    <property type="project" value="InterPro"/>
</dbReference>
<dbReference type="PRINTS" id="PR00385">
    <property type="entry name" value="P450"/>
</dbReference>
<dbReference type="PRINTS" id="PR00463">
    <property type="entry name" value="EP450I"/>
</dbReference>
<evidence type="ECO:0000256" key="5">
    <source>
        <dbReference type="ARBA" id="ARBA00022723"/>
    </source>
</evidence>
<dbReference type="Gene3D" id="1.10.630.10">
    <property type="entry name" value="Cytochrome P450"/>
    <property type="match status" value="1"/>
</dbReference>
<keyword evidence="13" id="KW-0472">Membrane</keyword>
<dbReference type="EMBL" id="JAANYQ010000012">
    <property type="protein sequence ID" value="KAF4121444.1"/>
    <property type="molecule type" value="Genomic_DNA"/>
</dbReference>
<keyword evidence="13" id="KW-1133">Transmembrane helix</keyword>
<feature type="binding site" description="axial binding residue" evidence="12">
    <location>
        <position position="473"/>
    </location>
    <ligand>
        <name>heme</name>
        <dbReference type="ChEBI" id="CHEBI:30413"/>
    </ligand>
    <ligandPart>
        <name>Fe</name>
        <dbReference type="ChEBI" id="CHEBI:18248"/>
    </ligandPart>
</feature>
<keyword evidence="4 12" id="KW-0349">Heme</keyword>
<dbReference type="AlphaFoldDB" id="A0A9P5D4F5"/>
<comment type="cofactor">
    <cofactor evidence="1 12">
        <name>heme</name>
        <dbReference type="ChEBI" id="CHEBI:30413"/>
    </cofactor>
</comment>
<gene>
    <name evidence="14" type="ORF">GMORB2_1851</name>
</gene>
<evidence type="ECO:0000256" key="9">
    <source>
        <dbReference type="ARBA" id="ARBA00067672"/>
    </source>
</evidence>
<evidence type="ECO:0000256" key="6">
    <source>
        <dbReference type="ARBA" id="ARBA00023004"/>
    </source>
</evidence>
<dbReference type="InterPro" id="IPR002401">
    <property type="entry name" value="Cyt_P450_E_grp-I"/>
</dbReference>
<dbReference type="FunFam" id="1.10.630.10:FF:000076">
    <property type="entry name" value="Cytochrome P450 monooxygenase"/>
    <property type="match status" value="1"/>
</dbReference>
<organism evidence="14 15">
    <name type="scientific">Geosmithia morbida</name>
    <dbReference type="NCBI Taxonomy" id="1094350"/>
    <lineage>
        <taxon>Eukaryota</taxon>
        <taxon>Fungi</taxon>
        <taxon>Dikarya</taxon>
        <taxon>Ascomycota</taxon>
        <taxon>Pezizomycotina</taxon>
        <taxon>Sordariomycetes</taxon>
        <taxon>Hypocreomycetidae</taxon>
        <taxon>Hypocreales</taxon>
        <taxon>Bionectriaceae</taxon>
        <taxon>Geosmithia</taxon>
    </lineage>
</organism>
<feature type="transmembrane region" description="Helical" evidence="13">
    <location>
        <begin position="243"/>
        <end position="261"/>
    </location>
</feature>
<evidence type="ECO:0000256" key="8">
    <source>
        <dbReference type="ARBA" id="ARBA00023033"/>
    </source>
</evidence>
<reference evidence="14" key="1">
    <citation type="submission" date="2020-03" db="EMBL/GenBank/DDBJ databases">
        <title>Site-based positive gene gene selection in Geosmithia morbida across the United States reveals a broad range of putative effectors and factors for local host and environmental adapation.</title>
        <authorList>
            <person name="Onufrak A."/>
            <person name="Murdoch R.W."/>
            <person name="Gazis R."/>
            <person name="Huff M."/>
            <person name="Staton M."/>
            <person name="Klingeman W."/>
            <person name="Hadziabdic D."/>
        </authorList>
    </citation>
    <scope>NUCLEOTIDE SEQUENCE</scope>
    <source>
        <strain evidence="14">1262</strain>
    </source>
</reference>
<dbReference type="PANTHER" id="PTHR24305:SF168">
    <property type="entry name" value="P450, PUTATIVE (EUROFUNG)-RELATED"/>
    <property type="match status" value="1"/>
</dbReference>
<dbReference type="GO" id="GO:0020037">
    <property type="term" value="F:heme binding"/>
    <property type="evidence" value="ECO:0007669"/>
    <property type="project" value="InterPro"/>
</dbReference>
<evidence type="ECO:0000256" key="7">
    <source>
        <dbReference type="ARBA" id="ARBA00023026"/>
    </source>
</evidence>
<evidence type="ECO:0000256" key="2">
    <source>
        <dbReference type="ARBA" id="ARBA00004972"/>
    </source>
</evidence>
<keyword evidence="8" id="KW-0560">Oxidoreductase</keyword>
<keyword evidence="5 12" id="KW-0479">Metal-binding</keyword>
<dbReference type="InterPro" id="IPR001128">
    <property type="entry name" value="Cyt_P450"/>
</dbReference>
<evidence type="ECO:0000313" key="15">
    <source>
        <dbReference type="Proteomes" id="UP000749293"/>
    </source>
</evidence>
<dbReference type="PANTHER" id="PTHR24305">
    <property type="entry name" value="CYTOCHROME P450"/>
    <property type="match status" value="1"/>
</dbReference>
<dbReference type="OrthoDB" id="1470350at2759"/>
<dbReference type="Pfam" id="PF00067">
    <property type="entry name" value="p450"/>
    <property type="match status" value="1"/>
</dbReference>